<accession>A0A4P2PU34</accession>
<dbReference type="Proteomes" id="UP000295781">
    <property type="component" value="Chromosome"/>
</dbReference>
<gene>
    <name evidence="1" type="ORF">SOCEGT47_006430</name>
</gene>
<reference evidence="1 2" key="1">
    <citation type="submission" date="2015-09" db="EMBL/GenBank/DDBJ databases">
        <title>Sorangium comparison.</title>
        <authorList>
            <person name="Zaburannyi N."/>
            <person name="Bunk B."/>
            <person name="Overmann J."/>
            <person name="Mueller R."/>
        </authorList>
    </citation>
    <scope>NUCLEOTIDE SEQUENCE [LARGE SCALE GENOMIC DNA]</scope>
    <source>
        <strain evidence="1 2">So ceGT47</strain>
    </source>
</reference>
<dbReference type="AlphaFoldDB" id="A0A4P2PU34"/>
<evidence type="ECO:0000313" key="1">
    <source>
        <dbReference type="EMBL" id="AUX20179.1"/>
    </source>
</evidence>
<organism evidence="1 2">
    <name type="scientific">Sorangium cellulosum</name>
    <name type="common">Polyangium cellulosum</name>
    <dbReference type="NCBI Taxonomy" id="56"/>
    <lineage>
        <taxon>Bacteria</taxon>
        <taxon>Pseudomonadati</taxon>
        <taxon>Myxococcota</taxon>
        <taxon>Polyangia</taxon>
        <taxon>Polyangiales</taxon>
        <taxon>Polyangiaceae</taxon>
        <taxon>Sorangium</taxon>
    </lineage>
</organism>
<name>A0A4P2PU34_SORCE</name>
<dbReference type="EMBL" id="CP012670">
    <property type="protein sequence ID" value="AUX20179.1"/>
    <property type="molecule type" value="Genomic_DNA"/>
</dbReference>
<dbReference type="RefSeq" id="WP_129345172.1">
    <property type="nucleotide sequence ID" value="NZ_CP012670.1"/>
</dbReference>
<evidence type="ECO:0000313" key="2">
    <source>
        <dbReference type="Proteomes" id="UP000295781"/>
    </source>
</evidence>
<proteinExistence type="predicted"/>
<protein>
    <submittedName>
        <fullName evidence="1">Uncharacterized protein</fullName>
    </submittedName>
</protein>
<sequence>MDNDKPQNPTPSLTDRMGVMAAAQAAQEPFFLGRLRGHFGADPRALPVVAEELPASDHPDFQLAIETHLRDGGFTSELLGIFLSTTNPGIVHGVAAYSGRDPRAVAGRAGYACLRISGHDGPLV</sequence>
<dbReference type="OrthoDB" id="9802352at2"/>